<evidence type="ECO:0000256" key="1">
    <source>
        <dbReference type="SAM" id="MobiDB-lite"/>
    </source>
</evidence>
<evidence type="ECO:0000313" key="2">
    <source>
        <dbReference type="EMBL" id="GAI32750.1"/>
    </source>
</evidence>
<proteinExistence type="predicted"/>
<gene>
    <name evidence="2" type="ORF">S06H3_50789</name>
</gene>
<protein>
    <submittedName>
        <fullName evidence="2">Uncharacterized protein</fullName>
    </submittedName>
</protein>
<organism evidence="2">
    <name type="scientific">marine sediment metagenome</name>
    <dbReference type="NCBI Taxonomy" id="412755"/>
    <lineage>
        <taxon>unclassified sequences</taxon>
        <taxon>metagenomes</taxon>
        <taxon>ecological metagenomes</taxon>
    </lineage>
</organism>
<sequence>MKIGDQKIGKGNPTYEDPQGLINIDPANGDCPFFKYLRMYFAGKGKSCSMKKANREE</sequence>
<dbReference type="AlphaFoldDB" id="X1P131"/>
<feature type="region of interest" description="Disordered" evidence="1">
    <location>
        <begin position="1"/>
        <end position="21"/>
    </location>
</feature>
<reference evidence="2" key="1">
    <citation type="journal article" date="2014" name="Front. Microbiol.">
        <title>High frequency of phylogenetically diverse reductive dehalogenase-homologous genes in deep subseafloor sedimentary metagenomes.</title>
        <authorList>
            <person name="Kawai M."/>
            <person name="Futagami T."/>
            <person name="Toyoda A."/>
            <person name="Takaki Y."/>
            <person name="Nishi S."/>
            <person name="Hori S."/>
            <person name="Arai W."/>
            <person name="Tsubouchi T."/>
            <person name="Morono Y."/>
            <person name="Uchiyama I."/>
            <person name="Ito T."/>
            <person name="Fujiyama A."/>
            <person name="Inagaki F."/>
            <person name="Takami H."/>
        </authorList>
    </citation>
    <scope>NUCLEOTIDE SEQUENCE</scope>
    <source>
        <strain evidence="2">Expedition CK06-06</strain>
    </source>
</reference>
<feature type="non-terminal residue" evidence="2">
    <location>
        <position position="57"/>
    </location>
</feature>
<dbReference type="EMBL" id="BARV01032185">
    <property type="protein sequence ID" value="GAI32750.1"/>
    <property type="molecule type" value="Genomic_DNA"/>
</dbReference>
<accession>X1P131</accession>
<name>X1P131_9ZZZZ</name>
<comment type="caution">
    <text evidence="2">The sequence shown here is derived from an EMBL/GenBank/DDBJ whole genome shotgun (WGS) entry which is preliminary data.</text>
</comment>